<proteinExistence type="predicted"/>
<dbReference type="CDD" id="cd14814">
    <property type="entry name" value="Peptidase_M15"/>
    <property type="match status" value="1"/>
</dbReference>
<evidence type="ECO:0000256" key="1">
    <source>
        <dbReference type="SAM" id="MobiDB-lite"/>
    </source>
</evidence>
<evidence type="ECO:0000313" key="3">
    <source>
        <dbReference type="EMBL" id="RYV50153.1"/>
    </source>
</evidence>
<dbReference type="SUPFAM" id="SSF55166">
    <property type="entry name" value="Hedgehog/DD-peptidase"/>
    <property type="match status" value="1"/>
</dbReference>
<feature type="region of interest" description="Disordered" evidence="1">
    <location>
        <begin position="1"/>
        <end position="64"/>
    </location>
</feature>
<dbReference type="Proteomes" id="UP000293764">
    <property type="component" value="Unassembled WGS sequence"/>
</dbReference>
<dbReference type="Pfam" id="PF02557">
    <property type="entry name" value="VanY"/>
    <property type="match status" value="1"/>
</dbReference>
<dbReference type="InterPro" id="IPR009045">
    <property type="entry name" value="Zn_M74/Hedgehog-like"/>
</dbReference>
<gene>
    <name evidence="3" type="ORF">EUA98_14900</name>
</gene>
<dbReference type="EMBL" id="SDWW01000040">
    <property type="protein sequence ID" value="RYV50153.1"/>
    <property type="molecule type" value="Genomic_DNA"/>
</dbReference>
<evidence type="ECO:0000313" key="4">
    <source>
        <dbReference type="Proteomes" id="UP000293764"/>
    </source>
</evidence>
<reference evidence="3 4" key="1">
    <citation type="submission" date="2019-01" db="EMBL/GenBank/DDBJ databases">
        <title>Novel species of Cellulomonas.</title>
        <authorList>
            <person name="Liu Q."/>
            <person name="Xin Y.-H."/>
        </authorList>
    </citation>
    <scope>NUCLEOTIDE SEQUENCE [LARGE SCALE GENOMIC DNA]</scope>
    <source>
        <strain evidence="3 4">HLT2-17</strain>
    </source>
</reference>
<dbReference type="Gene3D" id="3.30.1380.10">
    <property type="match status" value="1"/>
</dbReference>
<dbReference type="OrthoDB" id="5496837at2"/>
<feature type="domain" description="D-alanyl-D-alanine carboxypeptidase-like core" evidence="2">
    <location>
        <begin position="200"/>
        <end position="307"/>
    </location>
</feature>
<sequence>MQRSSSYSLIGQPSLGGSVRPERVLSPEPGVQTRRERRDAEEAGRRPRGRTSGSRSDSRSRSRGALPLALPSLALPSVSHPRRWLPRLALLGALMGITVVLPLTGNVSPGNGTFVAGASAAAAEANLPATIDVLANSTVDTVPPPAIAASAATATRAEIAASRSEVRDPLPGCDGTVRPAGANGQLKTSDLCTLWDGQLQLRGDAASSLAELNLAFKARFSRDLCVTDAYRTLASQRVLKATKGGLAAVPGRSNHGWGLAIDLCSNETKGAGWTWLKENGAIYGWENPAWALSGGSGPHEPWHWEYTRGVQADGEYYNS</sequence>
<dbReference type="AlphaFoldDB" id="A0A4Q5MYZ2"/>
<protein>
    <submittedName>
        <fullName evidence="3">Peptidase M15</fullName>
    </submittedName>
</protein>
<organism evidence="3 4">
    <name type="scientific">Pengzhenrongella frigida</name>
    <dbReference type="NCBI Taxonomy" id="1259133"/>
    <lineage>
        <taxon>Bacteria</taxon>
        <taxon>Bacillati</taxon>
        <taxon>Actinomycetota</taxon>
        <taxon>Actinomycetes</taxon>
        <taxon>Micrococcales</taxon>
        <taxon>Pengzhenrongella</taxon>
    </lineage>
</organism>
<accession>A0A4Q5MYZ2</accession>
<feature type="compositionally biased region" description="Basic and acidic residues" evidence="1">
    <location>
        <begin position="33"/>
        <end position="45"/>
    </location>
</feature>
<comment type="caution">
    <text evidence="3">The sequence shown here is derived from an EMBL/GenBank/DDBJ whole genome shotgun (WGS) entry which is preliminary data.</text>
</comment>
<feature type="compositionally biased region" description="Polar residues" evidence="1">
    <location>
        <begin position="1"/>
        <end position="11"/>
    </location>
</feature>
<dbReference type="GO" id="GO:0006508">
    <property type="term" value="P:proteolysis"/>
    <property type="evidence" value="ECO:0007669"/>
    <property type="project" value="InterPro"/>
</dbReference>
<name>A0A4Q5MYZ2_9MICO</name>
<keyword evidence="4" id="KW-1185">Reference proteome</keyword>
<dbReference type="GO" id="GO:0008233">
    <property type="term" value="F:peptidase activity"/>
    <property type="evidence" value="ECO:0007669"/>
    <property type="project" value="InterPro"/>
</dbReference>
<dbReference type="InterPro" id="IPR003709">
    <property type="entry name" value="VanY-like_core_dom"/>
</dbReference>
<evidence type="ECO:0000259" key="2">
    <source>
        <dbReference type="Pfam" id="PF02557"/>
    </source>
</evidence>